<dbReference type="PROSITE" id="PS50936">
    <property type="entry name" value="ENGC_GTPASE"/>
    <property type="match status" value="1"/>
</dbReference>
<dbReference type="InterPro" id="IPR030378">
    <property type="entry name" value="G_CP_dom"/>
</dbReference>
<keyword evidence="3" id="KW-0862">Zinc</keyword>
<reference evidence="7 8" key="1">
    <citation type="journal article" date="2014" name="Mol. Ecol.">
        <title>Evolution of Synechococcus.</title>
        <authorList>
            <person name="Dvorak P."/>
            <person name="Casamatta D."/>
            <person name="Hasler P."/>
            <person name="Poulickova A."/>
            <person name="Ondrej V."/>
            <person name="Sanges R."/>
        </authorList>
    </citation>
    <scope>NUCLEOTIDE SEQUENCE [LARGE SCALE GENOMIC DNA]</scope>
    <source>
        <strain evidence="7 8">CAUP A 1101</strain>
    </source>
</reference>
<dbReference type="SUPFAM" id="SSF50249">
    <property type="entry name" value="Nucleic acid-binding proteins"/>
    <property type="match status" value="1"/>
</dbReference>
<dbReference type="EMBL" id="JJML01000009">
    <property type="protein sequence ID" value="KGF73333.1"/>
    <property type="molecule type" value="Genomic_DNA"/>
</dbReference>
<dbReference type="InterPro" id="IPR012340">
    <property type="entry name" value="NA-bd_OB-fold"/>
</dbReference>
<dbReference type="GO" id="GO:0003924">
    <property type="term" value="F:GTPase activity"/>
    <property type="evidence" value="ECO:0007669"/>
    <property type="project" value="UniProtKB-UniRule"/>
</dbReference>
<comment type="subunit">
    <text evidence="3">Monomer. Associates with 30S ribosomal subunit, binds 16S rRNA.</text>
</comment>
<sequence>MGRVVSVQANYYQVQLEPGSGAGSNDIAPAGEAAQLLCTRRARLKKIGQHVMVGDRVRIEEPDWSGGRGAIAEVLPRHTSLDRPPIANVNQILLVFALAEPSLEPYQLSRFLVKAESTGIDVCLCLSKSDLISPEQQQQWQTRLEGWGYPSLLLSTCTGEGLNQLQTALSQRITVVCGPSGVGKSSLINRLIPNAQLRVGQISGKLSRGRHTTRHVQLLEMPGGGLVADTPGFNQPDLTCTPTDLGTHFPEIQQRLSACQFNNCFHRDEPNCAVRGDWERYQHYLYFLAALQQPLLQHEAKIESNVKLKSKHAGQSRYEPKLAPKKYRQISRRQQQQSLQDLFRDGS</sequence>
<proteinExistence type="inferred from homology"/>
<feature type="binding site" evidence="3">
    <location>
        <position position="259"/>
    </location>
    <ligand>
        <name>Zn(2+)</name>
        <dbReference type="ChEBI" id="CHEBI:29105"/>
    </ligand>
</feature>
<keyword evidence="3" id="KW-0694">RNA-binding</keyword>
<protein>
    <recommendedName>
        <fullName evidence="3">Small ribosomal subunit biogenesis GTPase RsgA</fullName>
        <ecNumber evidence="3">3.6.1.-</ecNumber>
    </recommendedName>
</protein>
<evidence type="ECO:0000259" key="6">
    <source>
        <dbReference type="PROSITE" id="PS51721"/>
    </source>
</evidence>
<feature type="compositionally biased region" description="Low complexity" evidence="4">
    <location>
        <begin position="332"/>
        <end position="341"/>
    </location>
</feature>
<keyword evidence="2 3" id="KW-0342">GTP-binding</keyword>
<comment type="function">
    <text evidence="3">One of several proteins that assist in the late maturation steps of the functional core of the 30S ribosomal subunit. Helps release RbfA from mature subunits. May play a role in the assembly of ribosomal proteins into the subunit. Circularly permuted GTPase that catalyzes slow GTP hydrolysis, GTPase activity is stimulated by the 30S ribosomal subunit.</text>
</comment>
<dbReference type="GO" id="GO:0005737">
    <property type="term" value="C:cytoplasm"/>
    <property type="evidence" value="ECO:0007669"/>
    <property type="project" value="UniProtKB-SubCell"/>
</dbReference>
<dbReference type="GO" id="GO:0005525">
    <property type="term" value="F:GTP binding"/>
    <property type="evidence" value="ECO:0007669"/>
    <property type="project" value="UniProtKB-UniRule"/>
</dbReference>
<dbReference type="InterPro" id="IPR004881">
    <property type="entry name" value="Ribosome_biogen_GTPase_RsgA"/>
</dbReference>
<evidence type="ECO:0000259" key="5">
    <source>
        <dbReference type="PROSITE" id="PS50936"/>
    </source>
</evidence>
<feature type="domain" description="EngC GTPase" evidence="5">
    <location>
        <begin position="87"/>
        <end position="234"/>
    </location>
</feature>
<dbReference type="NCBIfam" id="NF008932">
    <property type="entry name" value="PRK12289.1"/>
    <property type="match status" value="1"/>
</dbReference>
<feature type="region of interest" description="Disordered" evidence="4">
    <location>
        <begin position="307"/>
        <end position="347"/>
    </location>
</feature>
<dbReference type="Pfam" id="PF03193">
    <property type="entry name" value="RsgA_GTPase"/>
    <property type="match status" value="1"/>
</dbReference>
<dbReference type="NCBIfam" id="TIGR00157">
    <property type="entry name" value="ribosome small subunit-dependent GTPase A"/>
    <property type="match status" value="1"/>
</dbReference>
<dbReference type="Gene3D" id="2.40.50.140">
    <property type="entry name" value="Nucleic acid-binding proteins"/>
    <property type="match status" value="1"/>
</dbReference>
<dbReference type="HAMAP" id="MF_01820">
    <property type="entry name" value="GTPase_RsgA"/>
    <property type="match status" value="1"/>
</dbReference>
<keyword evidence="8" id="KW-1185">Reference proteome</keyword>
<dbReference type="InterPro" id="IPR027417">
    <property type="entry name" value="P-loop_NTPase"/>
</dbReference>
<organism evidence="7 8">
    <name type="scientific">Neosynechococcus sphagnicola sy1</name>
    <dbReference type="NCBI Taxonomy" id="1497020"/>
    <lineage>
        <taxon>Bacteria</taxon>
        <taxon>Bacillati</taxon>
        <taxon>Cyanobacteriota</taxon>
        <taxon>Cyanophyceae</taxon>
        <taxon>Neosynechococcales</taxon>
        <taxon>Neosynechococcaceae</taxon>
        <taxon>Neosynechococcus</taxon>
    </lineage>
</organism>
<dbReference type="Gene3D" id="3.40.50.300">
    <property type="entry name" value="P-loop containing nucleotide triphosphate hydrolases"/>
    <property type="match status" value="1"/>
</dbReference>
<dbReference type="GO" id="GO:0042274">
    <property type="term" value="P:ribosomal small subunit biogenesis"/>
    <property type="evidence" value="ECO:0007669"/>
    <property type="project" value="UniProtKB-UniRule"/>
</dbReference>
<evidence type="ECO:0000256" key="3">
    <source>
        <dbReference type="HAMAP-Rule" id="MF_01820"/>
    </source>
</evidence>
<dbReference type="AlphaFoldDB" id="A0A098TRA5"/>
<evidence type="ECO:0000256" key="2">
    <source>
        <dbReference type="ARBA" id="ARBA00023134"/>
    </source>
</evidence>
<dbReference type="PANTHER" id="PTHR32120">
    <property type="entry name" value="SMALL RIBOSOMAL SUBUNIT BIOGENESIS GTPASE RSGA"/>
    <property type="match status" value="1"/>
</dbReference>
<comment type="subcellular location">
    <subcellularLocation>
        <location evidence="3">Cytoplasm</location>
    </subcellularLocation>
</comment>
<keyword evidence="3" id="KW-0963">Cytoplasm</keyword>
<dbReference type="GO" id="GO:0019843">
    <property type="term" value="F:rRNA binding"/>
    <property type="evidence" value="ECO:0007669"/>
    <property type="project" value="UniProtKB-KW"/>
</dbReference>
<feature type="domain" description="CP-type G" evidence="6">
    <location>
        <begin position="78"/>
        <end position="236"/>
    </location>
</feature>
<evidence type="ECO:0000256" key="4">
    <source>
        <dbReference type="SAM" id="MobiDB-lite"/>
    </source>
</evidence>
<dbReference type="PANTHER" id="PTHR32120:SF11">
    <property type="entry name" value="SMALL RIBOSOMAL SUBUNIT BIOGENESIS GTPASE RSGA 1, MITOCHONDRIAL-RELATED"/>
    <property type="match status" value="1"/>
</dbReference>
<feature type="binding site" evidence="3">
    <location>
        <position position="266"/>
    </location>
    <ligand>
        <name>Zn(2+)</name>
        <dbReference type="ChEBI" id="CHEBI:29105"/>
    </ligand>
</feature>
<dbReference type="CDD" id="cd01854">
    <property type="entry name" value="YjeQ_EngC"/>
    <property type="match status" value="1"/>
</dbReference>
<keyword evidence="3" id="KW-0378">Hydrolase</keyword>
<evidence type="ECO:0000313" key="7">
    <source>
        <dbReference type="EMBL" id="KGF73333.1"/>
    </source>
</evidence>
<accession>A0A098TRA5</accession>
<dbReference type="InterPro" id="IPR010914">
    <property type="entry name" value="RsgA_GTPase_dom"/>
</dbReference>
<dbReference type="STRING" id="1497020.DO97_21240"/>
<keyword evidence="3" id="KW-0479">Metal-binding</keyword>
<dbReference type="SUPFAM" id="SSF52540">
    <property type="entry name" value="P-loop containing nucleoside triphosphate hydrolases"/>
    <property type="match status" value="1"/>
</dbReference>
<feature type="binding site" evidence="3">
    <location>
        <begin position="178"/>
        <end position="186"/>
    </location>
    <ligand>
        <name>GTP</name>
        <dbReference type="ChEBI" id="CHEBI:37565"/>
    </ligand>
</feature>
<name>A0A098TRA5_9CYAN</name>
<dbReference type="GO" id="GO:0046872">
    <property type="term" value="F:metal ion binding"/>
    <property type="evidence" value="ECO:0007669"/>
    <property type="project" value="UniProtKB-KW"/>
</dbReference>
<evidence type="ECO:0000256" key="1">
    <source>
        <dbReference type="ARBA" id="ARBA00022741"/>
    </source>
</evidence>
<feature type="binding site" evidence="3">
    <location>
        <position position="264"/>
    </location>
    <ligand>
        <name>Zn(2+)</name>
        <dbReference type="ChEBI" id="CHEBI:29105"/>
    </ligand>
</feature>
<comment type="cofactor">
    <cofactor evidence="3">
        <name>Zn(2+)</name>
        <dbReference type="ChEBI" id="CHEBI:29105"/>
    </cofactor>
    <text evidence="3">Binds 1 zinc ion per subunit.</text>
</comment>
<dbReference type="Gene3D" id="1.10.40.50">
    <property type="entry name" value="Probable gtpase engc, domain 3"/>
    <property type="match status" value="1"/>
</dbReference>
<comment type="caution">
    <text evidence="7">The sequence shown here is derived from an EMBL/GenBank/DDBJ whole genome shotgun (WGS) entry which is preliminary data.</text>
</comment>
<keyword evidence="3" id="KW-0690">Ribosome biogenesis</keyword>
<dbReference type="Proteomes" id="UP000030170">
    <property type="component" value="Unassembled WGS sequence"/>
</dbReference>
<dbReference type="PROSITE" id="PS51721">
    <property type="entry name" value="G_CP"/>
    <property type="match status" value="1"/>
</dbReference>
<keyword evidence="1 3" id="KW-0547">Nucleotide-binding</keyword>
<keyword evidence="3" id="KW-0699">rRNA-binding</keyword>
<feature type="binding site" evidence="3">
    <location>
        <begin position="127"/>
        <end position="130"/>
    </location>
    <ligand>
        <name>GTP</name>
        <dbReference type="ChEBI" id="CHEBI:37565"/>
    </ligand>
</feature>
<evidence type="ECO:0000313" key="8">
    <source>
        <dbReference type="Proteomes" id="UP000030170"/>
    </source>
</evidence>
<gene>
    <name evidence="3" type="primary">rsgA</name>
    <name evidence="7" type="ORF">DO97_21240</name>
</gene>
<dbReference type="EC" id="3.6.1.-" evidence="3"/>
<comment type="similarity">
    <text evidence="3">Belongs to the TRAFAC class YlqF/YawG GTPase family. RsgA subfamily.</text>
</comment>
<feature type="binding site" evidence="3">
    <location>
        <position position="272"/>
    </location>
    <ligand>
        <name>Zn(2+)</name>
        <dbReference type="ChEBI" id="CHEBI:29105"/>
    </ligand>
</feature>